<dbReference type="Pfam" id="PF00076">
    <property type="entry name" value="RRM_1"/>
    <property type="match status" value="1"/>
</dbReference>
<feature type="compositionally biased region" description="Acidic residues" evidence="5">
    <location>
        <begin position="102"/>
        <end position="119"/>
    </location>
</feature>
<dbReference type="InterPro" id="IPR000504">
    <property type="entry name" value="RRM_dom"/>
</dbReference>
<comment type="subcellular location">
    <subcellularLocation>
        <location evidence="1">Nucleus</location>
        <location evidence="1">Nucleolus</location>
    </subcellularLocation>
</comment>
<dbReference type="EMBL" id="DS547101">
    <property type="protein sequence ID" value="EDR08527.1"/>
    <property type="molecule type" value="Genomic_DNA"/>
</dbReference>
<dbReference type="GO" id="GO:0003723">
    <property type="term" value="F:RNA binding"/>
    <property type="evidence" value="ECO:0007669"/>
    <property type="project" value="UniProtKB-UniRule"/>
</dbReference>
<protein>
    <submittedName>
        <fullName evidence="7">Predicted protein</fullName>
    </submittedName>
</protein>
<evidence type="ECO:0000256" key="1">
    <source>
        <dbReference type="ARBA" id="ARBA00004604"/>
    </source>
</evidence>
<keyword evidence="8" id="KW-1185">Reference proteome</keyword>
<keyword evidence="3" id="KW-0539">Nucleus</keyword>
<dbReference type="AlphaFoldDB" id="B0DAG2"/>
<sequence length="307" mass="34456">MAPTAKVAKPTKKDSKPKQKPLITSKEQDSVPSSSKPAKSLKRKKSENLVEDNDVVALKAGKKTKKLKAPTPEPEPSAEEEEQDVAAEDSGEDDTHLHGFSTDDDNSSDEEDIAEDEPSAFDVAKLPTIAKDDATVKRKLEKAKKNPAGDRGVLFLGRLPHGFYEEQMKAYFSQFGNVTRLRVSRNKKTGRSKHYGFLEFDSSSVAQIVADTMDNYLIMGHILRCKVVPKDEVHPELWVGANRKWRGVPTEQVARGAHNKPRTEEEQRRAARRLLKRQKERKRKLAEAGIKYNLEAVGYKKVENIKA</sequence>
<dbReference type="OrthoDB" id="21467at2759"/>
<dbReference type="GO" id="GO:0005730">
    <property type="term" value="C:nucleolus"/>
    <property type="evidence" value="ECO:0007669"/>
    <property type="project" value="UniProtKB-SubCell"/>
</dbReference>
<feature type="compositionally biased region" description="Acidic residues" evidence="5">
    <location>
        <begin position="76"/>
        <end position="92"/>
    </location>
</feature>
<evidence type="ECO:0000256" key="4">
    <source>
        <dbReference type="PROSITE-ProRule" id="PRU00176"/>
    </source>
</evidence>
<dbReference type="PROSITE" id="PS50102">
    <property type="entry name" value="RRM"/>
    <property type="match status" value="1"/>
</dbReference>
<dbReference type="Proteomes" id="UP000001194">
    <property type="component" value="Unassembled WGS sequence"/>
</dbReference>
<proteinExistence type="predicted"/>
<dbReference type="STRING" id="486041.B0DAG2"/>
<dbReference type="KEGG" id="lbc:LACBIDRAFT_297290"/>
<accession>B0DAG2</accession>
<dbReference type="InterPro" id="IPR012677">
    <property type="entry name" value="Nucleotide-bd_a/b_plait_sf"/>
</dbReference>
<evidence type="ECO:0000313" key="8">
    <source>
        <dbReference type="Proteomes" id="UP000001194"/>
    </source>
</evidence>
<dbReference type="InParanoid" id="B0DAG2"/>
<dbReference type="SUPFAM" id="SSF54928">
    <property type="entry name" value="RNA-binding domain, RBD"/>
    <property type="match status" value="1"/>
</dbReference>
<evidence type="ECO:0000256" key="2">
    <source>
        <dbReference type="ARBA" id="ARBA00022884"/>
    </source>
</evidence>
<dbReference type="Gene3D" id="3.30.70.330">
    <property type="match status" value="1"/>
</dbReference>
<dbReference type="PANTHER" id="PTHR46754">
    <property type="entry name" value="MKI67 FHA DOMAIN-INTERACTING NUCLEOLAR PHOSPHOPROTEIN"/>
    <property type="match status" value="1"/>
</dbReference>
<name>B0DAG2_LACBS</name>
<reference evidence="7 8" key="1">
    <citation type="journal article" date="2008" name="Nature">
        <title>The genome of Laccaria bicolor provides insights into mycorrhizal symbiosis.</title>
        <authorList>
            <person name="Martin F."/>
            <person name="Aerts A."/>
            <person name="Ahren D."/>
            <person name="Brun A."/>
            <person name="Danchin E.G.J."/>
            <person name="Duchaussoy F."/>
            <person name="Gibon J."/>
            <person name="Kohler A."/>
            <person name="Lindquist E."/>
            <person name="Pereda V."/>
            <person name="Salamov A."/>
            <person name="Shapiro H.J."/>
            <person name="Wuyts J."/>
            <person name="Blaudez D."/>
            <person name="Buee M."/>
            <person name="Brokstein P."/>
            <person name="Canbaeck B."/>
            <person name="Cohen D."/>
            <person name="Courty P.E."/>
            <person name="Coutinho P.M."/>
            <person name="Delaruelle C."/>
            <person name="Detter J.C."/>
            <person name="Deveau A."/>
            <person name="DiFazio S."/>
            <person name="Duplessis S."/>
            <person name="Fraissinet-Tachet L."/>
            <person name="Lucic E."/>
            <person name="Frey-Klett P."/>
            <person name="Fourrey C."/>
            <person name="Feussner I."/>
            <person name="Gay G."/>
            <person name="Grimwood J."/>
            <person name="Hoegger P.J."/>
            <person name="Jain P."/>
            <person name="Kilaru S."/>
            <person name="Labbe J."/>
            <person name="Lin Y.C."/>
            <person name="Legue V."/>
            <person name="Le Tacon F."/>
            <person name="Marmeisse R."/>
            <person name="Melayah D."/>
            <person name="Montanini B."/>
            <person name="Muratet M."/>
            <person name="Nehls U."/>
            <person name="Niculita-Hirzel H."/>
            <person name="Oudot-Le Secq M.P."/>
            <person name="Peter M."/>
            <person name="Quesneville H."/>
            <person name="Rajashekar B."/>
            <person name="Reich M."/>
            <person name="Rouhier N."/>
            <person name="Schmutz J."/>
            <person name="Yin T."/>
            <person name="Chalot M."/>
            <person name="Henrissat B."/>
            <person name="Kuees U."/>
            <person name="Lucas S."/>
            <person name="Van de Peer Y."/>
            <person name="Podila G.K."/>
            <person name="Polle A."/>
            <person name="Pukkila P.J."/>
            <person name="Richardson P.M."/>
            <person name="Rouze P."/>
            <person name="Sanders I.R."/>
            <person name="Stajich J.E."/>
            <person name="Tunlid A."/>
            <person name="Tuskan G."/>
            <person name="Grigoriev I.V."/>
        </authorList>
    </citation>
    <scope>NUCLEOTIDE SEQUENCE [LARGE SCALE GENOMIC DNA]</scope>
    <source>
        <strain evidence="8">S238N-H82 / ATCC MYA-4686</strain>
    </source>
</reference>
<feature type="domain" description="RRM" evidence="6">
    <location>
        <begin position="152"/>
        <end position="230"/>
    </location>
</feature>
<organism evidence="8">
    <name type="scientific">Laccaria bicolor (strain S238N-H82 / ATCC MYA-4686)</name>
    <name type="common">Bicoloured deceiver</name>
    <name type="synonym">Laccaria laccata var. bicolor</name>
    <dbReference type="NCBI Taxonomy" id="486041"/>
    <lineage>
        <taxon>Eukaryota</taxon>
        <taxon>Fungi</taxon>
        <taxon>Dikarya</taxon>
        <taxon>Basidiomycota</taxon>
        <taxon>Agaricomycotina</taxon>
        <taxon>Agaricomycetes</taxon>
        <taxon>Agaricomycetidae</taxon>
        <taxon>Agaricales</taxon>
        <taxon>Agaricineae</taxon>
        <taxon>Hydnangiaceae</taxon>
        <taxon>Laccaria</taxon>
    </lineage>
</organism>
<dbReference type="SMART" id="SM00360">
    <property type="entry name" value="RRM"/>
    <property type="match status" value="1"/>
</dbReference>
<evidence type="ECO:0000313" key="7">
    <source>
        <dbReference type="EMBL" id="EDR08527.1"/>
    </source>
</evidence>
<dbReference type="HOGENOM" id="CLU_025741_0_1_1"/>
<keyword evidence="2 4" id="KW-0694">RNA-binding</keyword>
<dbReference type="GeneID" id="6076517"/>
<dbReference type="FunCoup" id="B0DAG2">
    <property type="interactions" value="541"/>
</dbReference>
<feature type="region of interest" description="Disordered" evidence="5">
    <location>
        <begin position="1"/>
        <end position="126"/>
    </location>
</feature>
<evidence type="ECO:0000256" key="5">
    <source>
        <dbReference type="SAM" id="MobiDB-lite"/>
    </source>
</evidence>
<dbReference type="RefSeq" id="XP_001880752.1">
    <property type="nucleotide sequence ID" value="XM_001880717.1"/>
</dbReference>
<gene>
    <name evidence="7" type="ORF">LACBIDRAFT_297290</name>
</gene>
<dbReference type="InterPro" id="IPR035979">
    <property type="entry name" value="RBD_domain_sf"/>
</dbReference>
<evidence type="ECO:0000259" key="6">
    <source>
        <dbReference type="PROSITE" id="PS50102"/>
    </source>
</evidence>
<dbReference type="CDD" id="cd12307">
    <property type="entry name" value="RRM_NIFK_like"/>
    <property type="match status" value="1"/>
</dbReference>
<evidence type="ECO:0000256" key="3">
    <source>
        <dbReference type="ARBA" id="ARBA00023242"/>
    </source>
</evidence>